<accession>A0A9Q1JP50</accession>
<protein>
    <submittedName>
        <fullName evidence="2">Uncharacterized protein</fullName>
    </submittedName>
</protein>
<keyword evidence="3" id="KW-1185">Reference proteome</keyword>
<reference evidence="2" key="1">
    <citation type="submission" date="2022-04" db="EMBL/GenBank/DDBJ databases">
        <title>Carnegiea gigantea Genome sequencing and assembly v2.</title>
        <authorList>
            <person name="Copetti D."/>
            <person name="Sanderson M.J."/>
            <person name="Burquez A."/>
            <person name="Wojciechowski M.F."/>
        </authorList>
    </citation>
    <scope>NUCLEOTIDE SEQUENCE</scope>
    <source>
        <strain evidence="2">SGP5-SGP5p</strain>
        <tissue evidence="2">Aerial part</tissue>
    </source>
</reference>
<organism evidence="2 3">
    <name type="scientific">Carnegiea gigantea</name>
    <dbReference type="NCBI Taxonomy" id="171969"/>
    <lineage>
        <taxon>Eukaryota</taxon>
        <taxon>Viridiplantae</taxon>
        <taxon>Streptophyta</taxon>
        <taxon>Embryophyta</taxon>
        <taxon>Tracheophyta</taxon>
        <taxon>Spermatophyta</taxon>
        <taxon>Magnoliopsida</taxon>
        <taxon>eudicotyledons</taxon>
        <taxon>Gunneridae</taxon>
        <taxon>Pentapetalae</taxon>
        <taxon>Caryophyllales</taxon>
        <taxon>Cactineae</taxon>
        <taxon>Cactaceae</taxon>
        <taxon>Cactoideae</taxon>
        <taxon>Echinocereeae</taxon>
        <taxon>Carnegiea</taxon>
    </lineage>
</organism>
<gene>
    <name evidence="2" type="ORF">Cgig2_010248</name>
</gene>
<evidence type="ECO:0000313" key="3">
    <source>
        <dbReference type="Proteomes" id="UP001153076"/>
    </source>
</evidence>
<evidence type="ECO:0000313" key="2">
    <source>
        <dbReference type="EMBL" id="KAJ8427730.1"/>
    </source>
</evidence>
<sequence length="215" mass="23791">MARGGKRGRPRTVLSSNSMHSSPGSRSGTAPLVPRLNSKTSGSILVSTPNTTVRRSNNEFGVAEMEEPDKEDLNHEEEMCPPKISAPRVDIYASIVDPNKGLVLQFLPVTIIKGLNVRKIDKQNIASEIAYKQIINSTTRHIFLRQKPFAVKAWNEAMVLNVNVVKFLLLSFPDLDIIYCGCDILSKLGSLTGIPIKTDEHIKEKGFLNYASMLN</sequence>
<comment type="caution">
    <text evidence="2">The sequence shown here is derived from an EMBL/GenBank/DDBJ whole genome shotgun (WGS) entry which is preliminary data.</text>
</comment>
<dbReference type="Proteomes" id="UP001153076">
    <property type="component" value="Unassembled WGS sequence"/>
</dbReference>
<dbReference type="OrthoDB" id="425619at2759"/>
<feature type="compositionally biased region" description="Basic residues" evidence="1">
    <location>
        <begin position="1"/>
        <end position="10"/>
    </location>
</feature>
<feature type="region of interest" description="Disordered" evidence="1">
    <location>
        <begin position="1"/>
        <end position="46"/>
    </location>
</feature>
<name>A0A9Q1JP50_9CARY</name>
<evidence type="ECO:0000256" key="1">
    <source>
        <dbReference type="SAM" id="MobiDB-lite"/>
    </source>
</evidence>
<feature type="compositionally biased region" description="Polar residues" evidence="1">
    <location>
        <begin position="13"/>
        <end position="28"/>
    </location>
</feature>
<dbReference type="EMBL" id="JAKOGI010001105">
    <property type="protein sequence ID" value="KAJ8427730.1"/>
    <property type="molecule type" value="Genomic_DNA"/>
</dbReference>
<dbReference type="AlphaFoldDB" id="A0A9Q1JP50"/>
<proteinExistence type="predicted"/>
<feature type="compositionally biased region" description="Polar residues" evidence="1">
    <location>
        <begin position="37"/>
        <end position="46"/>
    </location>
</feature>